<dbReference type="EMBL" id="BROQ01000043">
    <property type="protein sequence ID" value="GKZ21806.1"/>
    <property type="molecule type" value="Genomic_DNA"/>
</dbReference>
<evidence type="ECO:0000256" key="2">
    <source>
        <dbReference type="ARBA" id="ARBA00005170"/>
    </source>
</evidence>
<feature type="compositionally biased region" description="Low complexity" evidence="9">
    <location>
        <begin position="61"/>
        <end position="75"/>
    </location>
</feature>
<dbReference type="EC" id="4.1.1.5" evidence="4"/>
<keyword evidence="7" id="KW-0005">Acetoin biosynthesis</keyword>
<dbReference type="CDD" id="cd17299">
    <property type="entry name" value="acetolactate_decarboxylase"/>
    <property type="match status" value="1"/>
</dbReference>
<dbReference type="PANTHER" id="PTHR35524">
    <property type="entry name" value="ALPHA-ACETOLACTATE DECARBOXYLASE"/>
    <property type="match status" value="1"/>
</dbReference>
<evidence type="ECO:0000256" key="8">
    <source>
        <dbReference type="ARBA" id="ARBA00023239"/>
    </source>
</evidence>
<dbReference type="GO" id="GO:0047605">
    <property type="term" value="F:acetolactate decarboxylase activity"/>
    <property type="evidence" value="ECO:0007669"/>
    <property type="project" value="UniProtKB-EC"/>
</dbReference>
<accession>A0A9W5YT85</accession>
<keyword evidence="8" id="KW-0456">Lyase</keyword>
<dbReference type="Proteomes" id="UP001143548">
    <property type="component" value="Unassembled WGS sequence"/>
</dbReference>
<organism evidence="10 11">
    <name type="scientific">Aspergillus brasiliensis</name>
    <dbReference type="NCBI Taxonomy" id="319629"/>
    <lineage>
        <taxon>Eukaryota</taxon>
        <taxon>Fungi</taxon>
        <taxon>Dikarya</taxon>
        <taxon>Ascomycota</taxon>
        <taxon>Pezizomycotina</taxon>
        <taxon>Eurotiomycetes</taxon>
        <taxon>Eurotiomycetidae</taxon>
        <taxon>Eurotiales</taxon>
        <taxon>Aspergillaceae</taxon>
        <taxon>Aspergillus</taxon>
        <taxon>Aspergillus subgen. Circumdati</taxon>
    </lineage>
</organism>
<evidence type="ECO:0000256" key="4">
    <source>
        <dbReference type="ARBA" id="ARBA00013204"/>
    </source>
</evidence>
<sequence>MSPNTLYQYNTITALLHGICADGLLASSLANYGTCGIGTISDLDGEIIILDSEVYHFPSNNSTSATTTAESPAPTVRTPTPTERIPFAMLTTFQPTHSIPLPRSYGPLTSQALPSYLFSQALDGKRNHPLAIRLTTTFTSLTIRVIPMRSSTKETLATCAARQSISKLGPIEGTLFGFWSPQYMAGLGVPGFHLHFLSNDKQRGGHVLDFETYPATEPGQGELEVAVLGRMEMEVPDTEEFGSFGGDIQVPGGEEVHRAEGLVDRVENRVYG</sequence>
<proteinExistence type="inferred from homology"/>
<evidence type="ECO:0000256" key="5">
    <source>
        <dbReference type="ARBA" id="ARBA00020164"/>
    </source>
</evidence>
<evidence type="ECO:0000256" key="1">
    <source>
        <dbReference type="ARBA" id="ARBA00001784"/>
    </source>
</evidence>
<dbReference type="AlphaFoldDB" id="A0A9W5YT85"/>
<evidence type="ECO:0000313" key="10">
    <source>
        <dbReference type="EMBL" id="GKZ21806.1"/>
    </source>
</evidence>
<evidence type="ECO:0000256" key="6">
    <source>
        <dbReference type="ARBA" id="ARBA00022793"/>
    </source>
</evidence>
<dbReference type="Pfam" id="PF03306">
    <property type="entry name" value="AAL_decarboxy"/>
    <property type="match status" value="1"/>
</dbReference>
<comment type="catalytic activity">
    <reaction evidence="1">
        <text>(2S)-2-acetolactate + H(+) = (R)-acetoin + CO2</text>
        <dbReference type="Rhea" id="RHEA:21580"/>
        <dbReference type="ChEBI" id="CHEBI:15378"/>
        <dbReference type="ChEBI" id="CHEBI:15686"/>
        <dbReference type="ChEBI" id="CHEBI:16526"/>
        <dbReference type="ChEBI" id="CHEBI:58476"/>
        <dbReference type="EC" id="4.1.1.5"/>
    </reaction>
</comment>
<gene>
    <name evidence="10" type="ORF">AbraCBS73388_007721</name>
</gene>
<name>A0A9W5YT85_9EURO</name>
<dbReference type="PIRSF" id="PIRSF001332">
    <property type="entry name" value="Acetolac_decarb"/>
    <property type="match status" value="1"/>
</dbReference>
<dbReference type="PANTHER" id="PTHR35524:SF1">
    <property type="entry name" value="ALPHA-ACETOLACTATE DECARBOXYLASE"/>
    <property type="match status" value="1"/>
</dbReference>
<evidence type="ECO:0000256" key="9">
    <source>
        <dbReference type="SAM" id="MobiDB-lite"/>
    </source>
</evidence>
<evidence type="ECO:0000256" key="7">
    <source>
        <dbReference type="ARBA" id="ARBA00023061"/>
    </source>
</evidence>
<dbReference type="GO" id="GO:0045151">
    <property type="term" value="P:acetoin biosynthetic process"/>
    <property type="evidence" value="ECO:0007669"/>
    <property type="project" value="UniProtKB-KW"/>
</dbReference>
<comment type="similarity">
    <text evidence="3">Belongs to the alpha-acetolactate decarboxylase family.</text>
</comment>
<feature type="region of interest" description="Disordered" evidence="9">
    <location>
        <begin position="61"/>
        <end position="81"/>
    </location>
</feature>
<comment type="pathway">
    <text evidence="2">Polyol metabolism; (R,R)-butane-2,3-diol biosynthesis; (R,R)-butane-2,3-diol from pyruvate: step 2/3.</text>
</comment>
<keyword evidence="6" id="KW-0210">Decarboxylase</keyword>
<dbReference type="SUPFAM" id="SSF117856">
    <property type="entry name" value="AF0104/ALDC/Ptd012-like"/>
    <property type="match status" value="1"/>
</dbReference>
<dbReference type="Gene3D" id="3.30.1330.80">
    <property type="entry name" value="Hypothetical protein, similar to alpha- acetolactate decarboxylase, domain 2"/>
    <property type="match status" value="2"/>
</dbReference>
<evidence type="ECO:0000313" key="11">
    <source>
        <dbReference type="Proteomes" id="UP001143548"/>
    </source>
</evidence>
<protein>
    <recommendedName>
        <fullName evidence="5">Alpha-acetolactate decarboxylase</fullName>
        <ecNumber evidence="4">4.1.1.5</ecNumber>
    </recommendedName>
</protein>
<evidence type="ECO:0000256" key="3">
    <source>
        <dbReference type="ARBA" id="ARBA00007106"/>
    </source>
</evidence>
<comment type="caution">
    <text evidence="10">The sequence shown here is derived from an EMBL/GenBank/DDBJ whole genome shotgun (WGS) entry which is preliminary data.</text>
</comment>
<reference evidence="10" key="1">
    <citation type="submission" date="2022-07" db="EMBL/GenBank/DDBJ databases">
        <title>Taxonomy of Aspergillus series Nigri: significant species reduction supported by multi-species coalescent approaches.</title>
        <authorList>
            <person name="Bian C."/>
            <person name="Kusuya Y."/>
            <person name="Sklenar F."/>
            <person name="D'hooge E."/>
            <person name="Yaguchi T."/>
            <person name="Takahashi H."/>
            <person name="Hubka V."/>
        </authorList>
    </citation>
    <scope>NUCLEOTIDE SEQUENCE</scope>
    <source>
        <strain evidence="10">CBS 733.88</strain>
    </source>
</reference>
<dbReference type="InterPro" id="IPR005128">
    <property type="entry name" value="Acetolactate_a_deCO2ase"/>
</dbReference>